<keyword evidence="9" id="KW-1185">Reference proteome</keyword>
<feature type="domain" description="BHLH" evidence="7">
    <location>
        <begin position="123"/>
        <end position="172"/>
    </location>
</feature>
<dbReference type="Proteomes" id="UP001454036">
    <property type="component" value="Unassembled WGS sequence"/>
</dbReference>
<keyword evidence="4" id="KW-0804">Transcription</keyword>
<accession>A0AAV3RSF1</accession>
<evidence type="ECO:0000256" key="5">
    <source>
        <dbReference type="ARBA" id="ARBA00023242"/>
    </source>
</evidence>
<keyword evidence="3 8" id="KW-0238">DNA-binding</keyword>
<comment type="subcellular location">
    <subcellularLocation>
        <location evidence="1">Nucleus</location>
    </subcellularLocation>
</comment>
<dbReference type="SUPFAM" id="SSF47459">
    <property type="entry name" value="HLH, helix-loop-helix DNA-binding domain"/>
    <property type="match status" value="1"/>
</dbReference>
<dbReference type="InterPro" id="IPR031066">
    <property type="entry name" value="bHLH_ALC-like_plant"/>
</dbReference>
<dbReference type="EMBL" id="BAABME010011157">
    <property type="protein sequence ID" value="GAA0183327.1"/>
    <property type="molecule type" value="Genomic_DNA"/>
</dbReference>
<name>A0AAV3RSF1_LITER</name>
<evidence type="ECO:0000313" key="9">
    <source>
        <dbReference type="Proteomes" id="UP001454036"/>
    </source>
</evidence>
<feature type="compositionally biased region" description="Acidic residues" evidence="6">
    <location>
        <begin position="91"/>
        <end position="106"/>
    </location>
</feature>
<keyword evidence="5" id="KW-0539">Nucleus</keyword>
<evidence type="ECO:0000256" key="3">
    <source>
        <dbReference type="ARBA" id="ARBA00023125"/>
    </source>
</evidence>
<dbReference type="PROSITE" id="PS50888">
    <property type="entry name" value="BHLH"/>
    <property type="match status" value="1"/>
</dbReference>
<evidence type="ECO:0000313" key="8">
    <source>
        <dbReference type="EMBL" id="GAA0183327.1"/>
    </source>
</evidence>
<dbReference type="GO" id="GO:0005634">
    <property type="term" value="C:nucleus"/>
    <property type="evidence" value="ECO:0007669"/>
    <property type="project" value="UniProtKB-SubCell"/>
</dbReference>
<dbReference type="InterPro" id="IPR011598">
    <property type="entry name" value="bHLH_dom"/>
</dbReference>
<evidence type="ECO:0000256" key="2">
    <source>
        <dbReference type="ARBA" id="ARBA00023015"/>
    </source>
</evidence>
<gene>
    <name evidence="8" type="ORF">LIER_30755</name>
</gene>
<reference evidence="8 9" key="1">
    <citation type="submission" date="2024-01" db="EMBL/GenBank/DDBJ databases">
        <title>The complete chloroplast genome sequence of Lithospermum erythrorhizon: insights into the phylogenetic relationship among Boraginaceae species and the maternal lineages of purple gromwells.</title>
        <authorList>
            <person name="Okada T."/>
            <person name="Watanabe K."/>
        </authorList>
    </citation>
    <scope>NUCLEOTIDE SEQUENCE [LARGE SCALE GENOMIC DNA]</scope>
</reference>
<dbReference type="InterPro" id="IPR047265">
    <property type="entry name" value="PIF1-like_bHLH"/>
</dbReference>
<dbReference type="PANTHER" id="PTHR45855">
    <property type="entry name" value="TRANSCRIPTION FACTOR PIF1-RELATED"/>
    <property type="match status" value="1"/>
</dbReference>
<comment type="caution">
    <text evidence="8">The sequence shown here is derived from an EMBL/GenBank/DDBJ whole genome shotgun (WGS) entry which is preliminary data.</text>
</comment>
<dbReference type="AlphaFoldDB" id="A0AAV3RSF1"/>
<dbReference type="Pfam" id="PF00010">
    <property type="entry name" value="HLH"/>
    <property type="match status" value="1"/>
</dbReference>
<evidence type="ECO:0000256" key="1">
    <source>
        <dbReference type="ARBA" id="ARBA00004123"/>
    </source>
</evidence>
<evidence type="ECO:0000256" key="4">
    <source>
        <dbReference type="ARBA" id="ARBA00023163"/>
    </source>
</evidence>
<dbReference type="SMART" id="SM00353">
    <property type="entry name" value="HLH"/>
    <property type="match status" value="1"/>
</dbReference>
<evidence type="ECO:0000259" key="7">
    <source>
        <dbReference type="PROSITE" id="PS50888"/>
    </source>
</evidence>
<dbReference type="GO" id="GO:0003677">
    <property type="term" value="F:DNA binding"/>
    <property type="evidence" value="ECO:0007669"/>
    <property type="project" value="UniProtKB-KW"/>
</dbReference>
<dbReference type="PANTHER" id="PTHR45855:SF6">
    <property type="entry name" value="TRANSCRIPTION FACTOR ALC"/>
    <property type="match status" value="1"/>
</dbReference>
<protein>
    <submittedName>
        <fullName evidence="8">DNA-binding transcription factor</fullName>
    </submittedName>
</protein>
<dbReference type="CDD" id="cd11445">
    <property type="entry name" value="bHLH_AtPIF_like"/>
    <property type="match status" value="1"/>
</dbReference>
<feature type="compositionally biased region" description="Basic and acidic residues" evidence="6">
    <location>
        <begin position="113"/>
        <end position="134"/>
    </location>
</feature>
<keyword evidence="2" id="KW-0805">Transcription regulation</keyword>
<proteinExistence type="predicted"/>
<organism evidence="8 9">
    <name type="scientific">Lithospermum erythrorhizon</name>
    <name type="common">Purple gromwell</name>
    <name type="synonym">Lithospermum officinale var. erythrorhizon</name>
    <dbReference type="NCBI Taxonomy" id="34254"/>
    <lineage>
        <taxon>Eukaryota</taxon>
        <taxon>Viridiplantae</taxon>
        <taxon>Streptophyta</taxon>
        <taxon>Embryophyta</taxon>
        <taxon>Tracheophyta</taxon>
        <taxon>Spermatophyta</taxon>
        <taxon>Magnoliopsida</taxon>
        <taxon>eudicotyledons</taxon>
        <taxon>Gunneridae</taxon>
        <taxon>Pentapetalae</taxon>
        <taxon>asterids</taxon>
        <taxon>lamiids</taxon>
        <taxon>Boraginales</taxon>
        <taxon>Boraginaceae</taxon>
        <taxon>Boraginoideae</taxon>
        <taxon>Lithospermeae</taxon>
        <taxon>Lithospermum</taxon>
    </lineage>
</organism>
<evidence type="ECO:0000256" key="6">
    <source>
        <dbReference type="SAM" id="MobiDB-lite"/>
    </source>
</evidence>
<dbReference type="InterPro" id="IPR036638">
    <property type="entry name" value="HLH_DNA-bd_sf"/>
</dbReference>
<dbReference type="FunFam" id="4.10.280.10:FF:000004">
    <property type="entry name" value="Basic helix-loop-helix transcription factor"/>
    <property type="match status" value="1"/>
</dbReference>
<dbReference type="GO" id="GO:0046983">
    <property type="term" value="F:protein dimerization activity"/>
    <property type="evidence" value="ECO:0007669"/>
    <property type="project" value="InterPro"/>
</dbReference>
<dbReference type="Gene3D" id="4.10.280.10">
    <property type="entry name" value="Helix-loop-helix DNA-binding domain"/>
    <property type="match status" value="1"/>
</dbReference>
<feature type="region of interest" description="Disordered" evidence="6">
    <location>
        <begin position="91"/>
        <end position="134"/>
    </location>
</feature>
<sequence>MDNFDSGLSCSSLIPPADEVDDISVFVKQILLRSSTKNSNVYSSPSTSSFVSPKCNAALDDSVLPVSGSMEVYCPATAAFKSSTCTGIVDNETDGYDGESEDEFVEEVPTKPNPERSSSKRSRAAEIHNLSEKRRRSRINEKMKALQNLIPNSNKTDKASMLDQAIEYLKQLQLQVQMLTMRNGFSLHPAGLPGVLNQDQFSQMEMGFVQGNGQLNTSTSFLVPVRQHLLRTPLKSLPNIHSTPKGIQVSNCSPAIDVADSFGLETSHVVSSSLAYKGIQRLEDSGLEPINEGYPTRNPIEYSEGRITPFMDDSIACLLVKRQAEYAHFKELEHKPTMSPLTESIGIHGSLHTKKEFS</sequence>